<proteinExistence type="predicted"/>
<dbReference type="PANTHER" id="PTHR46579:SF1">
    <property type="entry name" value="F5_8 TYPE C DOMAIN-CONTAINING PROTEIN"/>
    <property type="match status" value="1"/>
</dbReference>
<sequence>YLELVIEQFKSSYEHGTYFSKTYLHPQGILERSILALFIADLPGARKCGGMQSYSSKRNFCSTCHQTLDEINNLDMDSWKTRKVEDFKRHAKEWKDTISVTGRKNLFKEHGVRWSAFLALPYWNPLEAVIIDGMHDIFLGICAFHCRMFLEMDVQYLGERKKKQKQIDVKRLEKYKTQVALSQDKATFKNIKATEDDADVELPDHDADVLELANFNVTELDDLDRCRSISGISKKELASIRGWISGTSRPRWYASLPKNLGEAGHGKLKADQWRSALEFDIPVALAQLWGDKSSPRHELYKCTMYLAIAIRFGTSHRISEDHITSYTRNMHSYLKLMLEIDPSLRLHPNHHNSLHLGNILRRFGPMHGWWMYPFERVIGRLQKSNTNFKIGEL</sequence>
<dbReference type="PANTHER" id="PTHR46579">
    <property type="entry name" value="F5/8 TYPE C DOMAIN-CONTAINING PROTEIN-RELATED"/>
    <property type="match status" value="1"/>
</dbReference>
<dbReference type="STRING" id="27342.A0A0H2R5U4"/>
<dbReference type="EMBL" id="KQ086418">
    <property type="protein sequence ID" value="KLO04848.1"/>
    <property type="molecule type" value="Genomic_DNA"/>
</dbReference>
<evidence type="ECO:0000313" key="1">
    <source>
        <dbReference type="EMBL" id="KLO04848.1"/>
    </source>
</evidence>
<feature type="non-terminal residue" evidence="1">
    <location>
        <position position="393"/>
    </location>
</feature>
<organism evidence="1 2">
    <name type="scientific">Schizopora paradoxa</name>
    <dbReference type="NCBI Taxonomy" id="27342"/>
    <lineage>
        <taxon>Eukaryota</taxon>
        <taxon>Fungi</taxon>
        <taxon>Dikarya</taxon>
        <taxon>Basidiomycota</taxon>
        <taxon>Agaricomycotina</taxon>
        <taxon>Agaricomycetes</taxon>
        <taxon>Hymenochaetales</taxon>
        <taxon>Schizoporaceae</taxon>
        <taxon>Schizopora</taxon>
    </lineage>
</organism>
<name>A0A0H2R5U4_9AGAM</name>
<dbReference type="OrthoDB" id="3269001at2759"/>
<accession>A0A0H2R5U4</accession>
<dbReference type="Proteomes" id="UP000053477">
    <property type="component" value="Unassembled WGS sequence"/>
</dbReference>
<protein>
    <recommendedName>
        <fullName evidence="3">DUF4218 domain-containing protein</fullName>
    </recommendedName>
</protein>
<dbReference type="AlphaFoldDB" id="A0A0H2R5U4"/>
<feature type="non-terminal residue" evidence="1">
    <location>
        <position position="1"/>
    </location>
</feature>
<reference evidence="1 2" key="1">
    <citation type="submission" date="2015-04" db="EMBL/GenBank/DDBJ databases">
        <title>Complete genome sequence of Schizopora paradoxa KUC8140, a cosmopolitan wood degrader in East Asia.</title>
        <authorList>
            <consortium name="DOE Joint Genome Institute"/>
            <person name="Min B."/>
            <person name="Park H."/>
            <person name="Jang Y."/>
            <person name="Kim J.-J."/>
            <person name="Kim K.H."/>
            <person name="Pangilinan J."/>
            <person name="Lipzen A."/>
            <person name="Riley R."/>
            <person name="Grigoriev I.V."/>
            <person name="Spatafora J.W."/>
            <person name="Choi I.-G."/>
        </authorList>
    </citation>
    <scope>NUCLEOTIDE SEQUENCE [LARGE SCALE GENOMIC DNA]</scope>
    <source>
        <strain evidence="1 2">KUC8140</strain>
    </source>
</reference>
<gene>
    <name evidence="1" type="ORF">SCHPADRAFT_789604</name>
</gene>
<keyword evidence="2" id="KW-1185">Reference proteome</keyword>
<dbReference type="InParanoid" id="A0A0H2R5U4"/>
<evidence type="ECO:0000313" key="2">
    <source>
        <dbReference type="Proteomes" id="UP000053477"/>
    </source>
</evidence>
<evidence type="ECO:0008006" key="3">
    <source>
        <dbReference type="Google" id="ProtNLM"/>
    </source>
</evidence>